<evidence type="ECO:0000256" key="1">
    <source>
        <dbReference type="SAM" id="MobiDB-lite"/>
    </source>
</evidence>
<sequence length="205" mass="21614">MTMVRKVVIGVVSVVVVLVLAAAGFMWWSLRPGMPELPPELEALYSEAEAVGEARPFPVPGGWRAVVSSVKTDSAVVRVWSDDDDMEEFAIAVLKVGTSEAVGSCTVAVLETHPGRAWRGLGSQTGWALLHVSCPPRPTATPDETVPAGPSEPPSATPSETATTGGSEPPPPPPAPLRPRAAPRAERMMLVRATVDSWVARAAQH</sequence>
<dbReference type="Proteomes" id="UP000594637">
    <property type="component" value="Chromosome"/>
</dbReference>
<dbReference type="AlphaFoldDB" id="A0A7T0LKJ3"/>
<name>A0A7T0LKJ3_9ACTO</name>
<feature type="transmembrane region" description="Helical" evidence="2">
    <location>
        <begin position="7"/>
        <end position="30"/>
    </location>
</feature>
<protein>
    <submittedName>
        <fullName evidence="3">Uncharacterized protein</fullName>
    </submittedName>
</protein>
<feature type="compositionally biased region" description="Pro residues" evidence="1">
    <location>
        <begin position="168"/>
        <end position="177"/>
    </location>
</feature>
<feature type="compositionally biased region" description="Low complexity" evidence="1">
    <location>
        <begin position="157"/>
        <end position="167"/>
    </location>
</feature>
<feature type="region of interest" description="Disordered" evidence="1">
    <location>
        <begin position="133"/>
        <end position="186"/>
    </location>
</feature>
<keyword evidence="4" id="KW-1185">Reference proteome</keyword>
<reference evidence="3 4" key="1">
    <citation type="submission" date="2020-11" db="EMBL/GenBank/DDBJ databases">
        <title>Actinomyces sp. ZJ750.</title>
        <authorList>
            <person name="Zhou J."/>
        </authorList>
    </citation>
    <scope>NUCLEOTIDE SEQUENCE [LARGE SCALE GENOMIC DNA]</scope>
    <source>
        <strain evidence="3 4">ZJ750</strain>
    </source>
</reference>
<evidence type="ECO:0000256" key="2">
    <source>
        <dbReference type="SAM" id="Phobius"/>
    </source>
</evidence>
<keyword evidence="2" id="KW-1133">Transmembrane helix</keyword>
<evidence type="ECO:0000313" key="4">
    <source>
        <dbReference type="Proteomes" id="UP000594637"/>
    </source>
</evidence>
<dbReference type="EMBL" id="CP063989">
    <property type="protein sequence ID" value="QPL05307.1"/>
    <property type="molecule type" value="Genomic_DNA"/>
</dbReference>
<keyword evidence="2" id="KW-0812">Transmembrane</keyword>
<evidence type="ECO:0000313" key="3">
    <source>
        <dbReference type="EMBL" id="QPL05307.1"/>
    </source>
</evidence>
<keyword evidence="2" id="KW-0472">Membrane</keyword>
<gene>
    <name evidence="3" type="ORF">ID810_11440</name>
</gene>
<dbReference type="RefSeq" id="WP_166858317.1">
    <property type="nucleotide sequence ID" value="NZ_CP063989.1"/>
</dbReference>
<dbReference type="KEGG" id="arep:ID810_11440"/>
<proteinExistence type="predicted"/>
<organism evidence="3 4">
    <name type="scientific">Actinomyces respiraculi</name>
    <dbReference type="NCBI Taxonomy" id="2744574"/>
    <lineage>
        <taxon>Bacteria</taxon>
        <taxon>Bacillati</taxon>
        <taxon>Actinomycetota</taxon>
        <taxon>Actinomycetes</taxon>
        <taxon>Actinomycetales</taxon>
        <taxon>Actinomycetaceae</taxon>
        <taxon>Actinomyces</taxon>
    </lineage>
</organism>
<accession>A0A7T0LKJ3</accession>